<reference evidence="2 3" key="1">
    <citation type="submission" date="2016-10" db="EMBL/GenBank/DDBJ databases">
        <title>Genome Sequence of Bacillus weihenstephanensis GM6LP.</title>
        <authorList>
            <person name="Poehlein A."/>
            <person name="Wemheuer F."/>
            <person name="Hollensteiner J."/>
            <person name="Wemheuer B."/>
        </authorList>
    </citation>
    <scope>NUCLEOTIDE SEQUENCE [LARGE SCALE GENOMIC DNA]</scope>
    <source>
        <strain evidence="2 3">GM6LP</strain>
    </source>
</reference>
<dbReference type="Proteomes" id="UP000236165">
    <property type="component" value="Unassembled WGS sequence"/>
</dbReference>
<keyword evidence="1" id="KW-0812">Transmembrane</keyword>
<feature type="transmembrane region" description="Helical" evidence="1">
    <location>
        <begin position="7"/>
        <end position="26"/>
    </location>
</feature>
<accession>A0AAP8GXY1</accession>
<dbReference type="AlphaFoldDB" id="A0AAP8GXY1"/>
<proteinExistence type="predicted"/>
<feature type="transmembrane region" description="Helical" evidence="1">
    <location>
        <begin position="32"/>
        <end position="49"/>
    </location>
</feature>
<sequence length="84" mass="9797">MNKKRKKILITLILFFITSIIFWLIATISINHSLILLLIIFTLTIYASINDWKKNHNDSILFIVASVFILLCIITQLYIIYPVS</sequence>
<comment type="caution">
    <text evidence="2">The sequence shown here is derived from an EMBL/GenBank/DDBJ whole genome shotgun (WGS) entry which is preliminary data.</text>
</comment>
<keyword evidence="1" id="KW-0472">Membrane</keyword>
<dbReference type="EMBL" id="MKZQ01000025">
    <property type="protein sequence ID" value="PJN70753.1"/>
    <property type="molecule type" value="Genomic_DNA"/>
</dbReference>
<protein>
    <submittedName>
        <fullName evidence="2">Uncharacterized protein</fullName>
    </submittedName>
</protein>
<keyword evidence="1" id="KW-1133">Transmembrane helix</keyword>
<gene>
    <name evidence="2" type="ORF">BACWE_24080</name>
</gene>
<evidence type="ECO:0000313" key="2">
    <source>
        <dbReference type="EMBL" id="PJN70753.1"/>
    </source>
</evidence>
<evidence type="ECO:0000256" key="1">
    <source>
        <dbReference type="SAM" id="Phobius"/>
    </source>
</evidence>
<evidence type="ECO:0000313" key="3">
    <source>
        <dbReference type="Proteomes" id="UP000236165"/>
    </source>
</evidence>
<name>A0AAP8GXY1_BACMY</name>
<feature type="transmembrane region" description="Helical" evidence="1">
    <location>
        <begin position="61"/>
        <end position="81"/>
    </location>
</feature>
<organism evidence="2 3">
    <name type="scientific">Bacillus mycoides</name>
    <dbReference type="NCBI Taxonomy" id="1405"/>
    <lineage>
        <taxon>Bacteria</taxon>
        <taxon>Bacillati</taxon>
        <taxon>Bacillota</taxon>
        <taxon>Bacilli</taxon>
        <taxon>Bacillales</taxon>
        <taxon>Bacillaceae</taxon>
        <taxon>Bacillus</taxon>
        <taxon>Bacillus cereus group</taxon>
    </lineage>
</organism>